<evidence type="ECO:0000313" key="4">
    <source>
        <dbReference type="EMBL" id="KKL14439.1"/>
    </source>
</evidence>
<gene>
    <name evidence="4" type="ORF">LCGC14_2515670</name>
</gene>
<dbReference type="InterPro" id="IPR004216">
    <property type="entry name" value="Fuc/Ara_isomerase_C"/>
</dbReference>
<accession>A0A0F9AXT5</accession>
<dbReference type="EMBL" id="LAZR01040457">
    <property type="protein sequence ID" value="KKL14439.1"/>
    <property type="molecule type" value="Genomic_DNA"/>
</dbReference>
<organism evidence="4">
    <name type="scientific">marine sediment metagenome</name>
    <dbReference type="NCBI Taxonomy" id="412755"/>
    <lineage>
        <taxon>unclassified sequences</taxon>
        <taxon>metagenomes</taxon>
        <taxon>ecological metagenomes</taxon>
    </lineage>
</organism>
<keyword evidence="1" id="KW-0413">Isomerase</keyword>
<dbReference type="GO" id="GO:0008736">
    <property type="term" value="F:L-fucose isomerase activity"/>
    <property type="evidence" value="ECO:0007669"/>
    <property type="project" value="InterPro"/>
</dbReference>
<protein>
    <recommendedName>
        <fullName evidence="3">L-fucose isomerase C-terminal domain-containing protein</fullName>
    </recommendedName>
</protein>
<comment type="caution">
    <text evidence="4">The sequence shown here is derived from an EMBL/GenBank/DDBJ whole genome shotgun (WGS) entry which is preliminary data.</text>
</comment>
<dbReference type="Gene3D" id="3.20.14.10">
    <property type="entry name" value="L-fucose/L-arabinose isomerase, C-terminal"/>
    <property type="match status" value="1"/>
</dbReference>
<proteinExistence type="predicted"/>
<dbReference type="GO" id="GO:0006004">
    <property type="term" value="P:fucose metabolic process"/>
    <property type="evidence" value="ECO:0007669"/>
    <property type="project" value="InterPro"/>
</dbReference>
<feature type="domain" description="L-fucose isomerase C-terminal" evidence="3">
    <location>
        <begin position="67"/>
        <end position="203"/>
    </location>
</feature>
<evidence type="ECO:0000256" key="1">
    <source>
        <dbReference type="ARBA" id="ARBA00023235"/>
    </source>
</evidence>
<dbReference type="GO" id="GO:0005737">
    <property type="term" value="C:cytoplasm"/>
    <property type="evidence" value="ECO:0007669"/>
    <property type="project" value="InterPro"/>
</dbReference>
<dbReference type="AlphaFoldDB" id="A0A0F9AXT5"/>
<dbReference type="InterPro" id="IPR038393">
    <property type="entry name" value="Fuc_iso_dom3_sf"/>
</dbReference>
<evidence type="ECO:0000256" key="2">
    <source>
        <dbReference type="ARBA" id="ARBA00023277"/>
    </source>
</evidence>
<keyword evidence="2" id="KW-0119">Carbohydrate metabolism</keyword>
<name>A0A0F9AXT5_9ZZZZ</name>
<dbReference type="Pfam" id="PF02952">
    <property type="entry name" value="Fucose_iso_C"/>
    <property type="match status" value="1"/>
</dbReference>
<evidence type="ECO:0000259" key="3">
    <source>
        <dbReference type="Pfam" id="PF02952"/>
    </source>
</evidence>
<dbReference type="InterPro" id="IPR015888">
    <property type="entry name" value="Fuc_isomerase_C"/>
</dbReference>
<sequence>MVTSLSRPAFLPFACNEEGEQRIYPTVCEGDIKGLLTSMLLHALNPGVPPAFGDLVSAGDDHIEFANCGAGSVFWAANSLDPAKAFGRTRAVSNIHGVSGAAFSYFGAAAQDVTVARLTRIKGRHYMQVGAGKALDAERFLTEMLGEKVDTHLGQTWGKVVVDLGVKASNFVKVIGANHLSATLGDVTGEVETACRLWGIPVVRLDSDPDMERFYNEIRYKNL</sequence>
<reference evidence="4" key="1">
    <citation type="journal article" date="2015" name="Nature">
        <title>Complex archaea that bridge the gap between prokaryotes and eukaryotes.</title>
        <authorList>
            <person name="Spang A."/>
            <person name="Saw J.H."/>
            <person name="Jorgensen S.L."/>
            <person name="Zaremba-Niedzwiedzka K."/>
            <person name="Martijn J."/>
            <person name="Lind A.E."/>
            <person name="van Eijk R."/>
            <person name="Schleper C."/>
            <person name="Guy L."/>
            <person name="Ettema T.J."/>
        </authorList>
    </citation>
    <scope>NUCLEOTIDE SEQUENCE</scope>
</reference>
<dbReference type="SUPFAM" id="SSF50443">
    <property type="entry name" value="FucI/AraA C-terminal domain-like"/>
    <property type="match status" value="1"/>
</dbReference>